<organism evidence="2">
    <name type="scientific">Proteinivorax hydrogeniformans</name>
    <dbReference type="NCBI Taxonomy" id="1826727"/>
    <lineage>
        <taxon>Bacteria</taxon>
        <taxon>Bacillati</taxon>
        <taxon>Bacillota</taxon>
        <taxon>Clostridia</taxon>
        <taxon>Eubacteriales</taxon>
        <taxon>Proteinivoracaceae</taxon>
        <taxon>Proteinivorax</taxon>
    </lineage>
</organism>
<keyword evidence="1" id="KW-0472">Membrane</keyword>
<evidence type="ECO:0000313" key="2">
    <source>
        <dbReference type="EMBL" id="XCI27636.1"/>
    </source>
</evidence>
<reference evidence="2" key="1">
    <citation type="journal article" date="2018" name="Antonie Van Leeuwenhoek">
        <title>Proteinivorax hydrogeniformans sp. nov., an anaerobic, haloalkaliphilic bacterium fermenting proteinaceous compounds with high hydrogen production.</title>
        <authorList>
            <person name="Boltyanskaya Y."/>
            <person name="Detkova E."/>
            <person name="Pimenov N."/>
            <person name="Kevbrin V."/>
        </authorList>
    </citation>
    <scope>NUCLEOTIDE SEQUENCE</scope>
    <source>
        <strain evidence="2">Z-710</strain>
    </source>
</reference>
<proteinExistence type="predicted"/>
<dbReference type="RefSeq" id="WP_353892214.1">
    <property type="nucleotide sequence ID" value="NZ_CP159485.1"/>
</dbReference>
<gene>
    <name evidence="2" type="ORF">PRVXH_001543</name>
</gene>
<evidence type="ECO:0000256" key="1">
    <source>
        <dbReference type="SAM" id="Phobius"/>
    </source>
</evidence>
<reference evidence="2" key="2">
    <citation type="submission" date="2024-06" db="EMBL/GenBank/DDBJ databases">
        <authorList>
            <person name="Petrova K.O."/>
            <person name="Toshchakov S.V."/>
            <person name="Boltjanskaja Y.V."/>
            <person name="Kevbrin V.V."/>
        </authorList>
    </citation>
    <scope>NUCLEOTIDE SEQUENCE</scope>
    <source>
        <strain evidence="2">Z-710</strain>
    </source>
</reference>
<protein>
    <submittedName>
        <fullName evidence="2">Uncharacterized protein</fullName>
    </submittedName>
</protein>
<keyword evidence="1" id="KW-1133">Transmembrane helix</keyword>
<dbReference type="EMBL" id="CP159485">
    <property type="protein sequence ID" value="XCI27636.1"/>
    <property type="molecule type" value="Genomic_DNA"/>
</dbReference>
<accession>A0AAU8HR86</accession>
<feature type="transmembrane region" description="Helical" evidence="1">
    <location>
        <begin position="16"/>
        <end position="42"/>
    </location>
</feature>
<keyword evidence="1" id="KW-0812">Transmembrane</keyword>
<dbReference type="AlphaFoldDB" id="A0AAU8HR86"/>
<sequence length="290" mass="33083">MRGQFFAVINLNKNNVLLYGLGILVLLIVGVFLIVSFANFLVSDSNNVEEIQYNEVLKKQWYGQHNDDFPEFFVAGGVNYDHNILSHHGIENVLPASVNHFNDIGIYAVGSKIKNVNFSEAEREVYVELKKNHESYQLVTFGKETLGEGPITYIFLDADTNSVLGSEEDYIYSTPVQFTLIKEGEEYTANNELGNFVIADSSTVPILAKTDIYSEEIIPEDELCMYVFGGEVVTIQQRKNLTRVYFNESEGYQFISIDKNYFEKGENVIKFIRESDLREFHQENVMIGIN</sequence>
<name>A0AAU8HR86_9FIRM</name>